<accession>A0A8J6E3V9</accession>
<dbReference type="OrthoDB" id="10250120at2759"/>
<dbReference type="Pfam" id="PF25880">
    <property type="entry name" value="WHD_CHMP7_1st"/>
    <property type="match status" value="1"/>
</dbReference>
<dbReference type="InterPro" id="IPR005024">
    <property type="entry name" value="Snf7_fam"/>
</dbReference>
<comment type="caution">
    <text evidence="1">The sequence shown here is derived from an EMBL/GenBank/DDBJ whole genome shotgun (WGS) entry which is preliminary data.</text>
</comment>
<dbReference type="Pfam" id="PF03357">
    <property type="entry name" value="Snf7"/>
    <property type="match status" value="1"/>
</dbReference>
<protein>
    <submittedName>
        <fullName evidence="1">Snf7</fullName>
    </submittedName>
</protein>
<sequence>MRFWTGKIHEYAFAERLLVVDEETLVSHFTEGNNVPQCISTVLEHMEKTGEVVPVNIYIDTRVSMIQHPFLRMSRAMTRAVASIGSSKEAKFVIVSAVDAFLKTLRDDMKVASHDVVSSITTLDEIIARYFKSSPIEIAVLKRLLESVLAEISWVELIKTDKDTIIRFNEKRKAVDRDFVCSVVALRSQVQLGAAKLAELRAAESAKKADAMAELRAGRKQMAAGHLKQAKVFTKAALRQQGQTNNLEAILLELSNTHDTIDLVSTMREGVRVLRASMAGHSVEDADDVMEDVSLLLHEVGDVANTLSADVAADAAAIDVEDDLDALEAEMALERQVAAGSMPVPQPQSHVEPTRTAEDLIDEIETFTI</sequence>
<organism evidence="1 2">
    <name type="scientific">Carpediemonas membranifera</name>
    <dbReference type="NCBI Taxonomy" id="201153"/>
    <lineage>
        <taxon>Eukaryota</taxon>
        <taxon>Metamonada</taxon>
        <taxon>Carpediemonas-like organisms</taxon>
        <taxon>Carpediemonas</taxon>
    </lineage>
</organism>
<reference evidence="1" key="1">
    <citation type="submission" date="2021-05" db="EMBL/GenBank/DDBJ databases">
        <title>A free-living protist that lacks canonical eukaryotic 1 DNA replication and segregation systems.</title>
        <authorList>
            <person name="Salas-Leiva D.E."/>
            <person name="Tromer E.C."/>
            <person name="Curtis B.A."/>
            <person name="Jerlstrom-Hultqvist J."/>
            <person name="Kolisko M."/>
            <person name="Yi Z."/>
            <person name="Salas-Leiva J.S."/>
            <person name="Gallot-Lavallee L."/>
            <person name="Kops G.J.P.L."/>
            <person name="Archibald J.M."/>
            <person name="Simpson A.G.B."/>
            <person name="Roger A.J."/>
        </authorList>
    </citation>
    <scope>NUCLEOTIDE SEQUENCE</scope>
    <source>
        <strain evidence="1">BICM</strain>
    </source>
</reference>
<keyword evidence="2" id="KW-1185">Reference proteome</keyword>
<dbReference type="Proteomes" id="UP000717585">
    <property type="component" value="Unassembled WGS sequence"/>
</dbReference>
<dbReference type="EMBL" id="JAHDYR010000006">
    <property type="protein sequence ID" value="KAG9396443.1"/>
    <property type="molecule type" value="Genomic_DNA"/>
</dbReference>
<dbReference type="GO" id="GO:0007034">
    <property type="term" value="P:vacuolar transport"/>
    <property type="evidence" value="ECO:0007669"/>
    <property type="project" value="InterPro"/>
</dbReference>
<name>A0A8J6E3V9_9EUKA</name>
<gene>
    <name evidence="1" type="ORF">J8273_2174</name>
</gene>
<dbReference type="AlphaFoldDB" id="A0A8J6E3V9"/>
<evidence type="ECO:0000313" key="1">
    <source>
        <dbReference type="EMBL" id="KAG9396443.1"/>
    </source>
</evidence>
<proteinExistence type="predicted"/>
<evidence type="ECO:0000313" key="2">
    <source>
        <dbReference type="Proteomes" id="UP000717585"/>
    </source>
</evidence>